<dbReference type="RefSeq" id="WP_141814529.1">
    <property type="nucleotide sequence ID" value="NZ_VFPL01000001.1"/>
</dbReference>
<evidence type="ECO:0000313" key="2">
    <source>
        <dbReference type="Proteomes" id="UP000322918"/>
    </source>
</evidence>
<evidence type="ECO:0000313" key="1">
    <source>
        <dbReference type="EMBL" id="KAA8483753.1"/>
    </source>
</evidence>
<organism evidence="1 2">
    <name type="scientific">Arcticibacter tournemirensis</name>
    <dbReference type="NCBI Taxonomy" id="699437"/>
    <lineage>
        <taxon>Bacteria</taxon>
        <taxon>Pseudomonadati</taxon>
        <taxon>Bacteroidota</taxon>
        <taxon>Sphingobacteriia</taxon>
        <taxon>Sphingobacteriales</taxon>
        <taxon>Sphingobacteriaceae</taxon>
        <taxon>Arcticibacter</taxon>
    </lineage>
</organism>
<proteinExistence type="predicted"/>
<protein>
    <submittedName>
        <fullName evidence="1">Uncharacterized protein</fullName>
    </submittedName>
</protein>
<dbReference type="EMBL" id="VWNE01000010">
    <property type="protein sequence ID" value="KAA8483753.1"/>
    <property type="molecule type" value="Genomic_DNA"/>
</dbReference>
<sequence length="101" mass="11085">MKKEEIKSLEEAFEFIAGQEATIETLTAEKKCAEDIAKDAVDQLNEAINAGPKQYVVVVDKKKVKVNFGVEGLNKEQLSKDKKLISALIKKGSSAVTVMED</sequence>
<dbReference type="AlphaFoldDB" id="A0A5M9H9Z5"/>
<dbReference type="OrthoDB" id="9999017at2"/>
<accession>A0A5M9H9Z5</accession>
<comment type="caution">
    <text evidence="1">The sequence shown here is derived from an EMBL/GenBank/DDBJ whole genome shotgun (WGS) entry which is preliminary data.</text>
</comment>
<dbReference type="Proteomes" id="UP000322918">
    <property type="component" value="Unassembled WGS sequence"/>
</dbReference>
<gene>
    <name evidence="1" type="ORF">F1649_07645</name>
</gene>
<name>A0A5M9H9Z5_9SPHI</name>
<keyword evidence="2" id="KW-1185">Reference proteome</keyword>
<reference evidence="1 2" key="1">
    <citation type="submission" date="2019-09" db="EMBL/GenBank/DDBJ databases">
        <title>Pararcticibacter amylolyticus gen. nov., sp. nov., isolated from a rottenly hemp rope, and reclassification of Pedobacter tournemirensis as Pararcticibacter tournemirensis comb. nov.</title>
        <authorList>
            <person name="Cai Y."/>
        </authorList>
    </citation>
    <scope>NUCLEOTIDE SEQUENCE [LARGE SCALE GENOMIC DNA]</scope>
    <source>
        <strain evidence="1 2">TF5-37.2-LB10</strain>
    </source>
</reference>